<accession>A0ABM9DR06</accession>
<evidence type="ECO:0000313" key="1">
    <source>
        <dbReference type="EMBL" id="CAH2399106.1"/>
    </source>
</evidence>
<dbReference type="Proteomes" id="UP001152604">
    <property type="component" value="Unassembled WGS sequence"/>
</dbReference>
<proteinExistence type="predicted"/>
<reference evidence="1" key="1">
    <citation type="submission" date="2022-03" db="EMBL/GenBank/DDBJ databases">
        <authorList>
            <person name="Brunel B."/>
        </authorList>
    </citation>
    <scope>NUCLEOTIDE SEQUENCE</scope>
    <source>
        <strain evidence="1">STM4922sample</strain>
    </source>
</reference>
<dbReference type="RefSeq" id="WP_254024917.1">
    <property type="nucleotide sequence ID" value="NZ_CAKXZS010000014.1"/>
</dbReference>
<protein>
    <submittedName>
        <fullName evidence="1">Uncharacterized protein</fullName>
    </submittedName>
</protein>
<evidence type="ECO:0000313" key="2">
    <source>
        <dbReference type="Proteomes" id="UP001152604"/>
    </source>
</evidence>
<keyword evidence="2" id="KW-1185">Reference proteome</keyword>
<name>A0ABM9DR06_9HYPH</name>
<dbReference type="EMBL" id="CAKXZS010000014">
    <property type="protein sequence ID" value="CAH2399106.1"/>
    <property type="molecule type" value="Genomic_DNA"/>
</dbReference>
<comment type="caution">
    <text evidence="1">The sequence shown here is derived from an EMBL/GenBank/DDBJ whole genome shotgun (WGS) entry which is preliminary data.</text>
</comment>
<gene>
    <name evidence="1" type="ORF">MES4922_210095</name>
</gene>
<organism evidence="1 2">
    <name type="scientific">Mesorhizobium ventifaucium</name>
    <dbReference type="NCBI Taxonomy" id="666020"/>
    <lineage>
        <taxon>Bacteria</taxon>
        <taxon>Pseudomonadati</taxon>
        <taxon>Pseudomonadota</taxon>
        <taxon>Alphaproteobacteria</taxon>
        <taxon>Hyphomicrobiales</taxon>
        <taxon>Phyllobacteriaceae</taxon>
        <taxon>Mesorhizobium</taxon>
    </lineage>
</organism>
<sequence>MAAIEISAIEVLALKKLALINGALAQSLKDQTARREQLALLGVLMDVVARADLANQTTGGERG</sequence>